<name>A0A143PLE9_LUTPR</name>
<gene>
    <name evidence="2" type="primary">dehH1_2</name>
    <name evidence="2" type="ORF">LuPra_02449</name>
</gene>
<evidence type="ECO:0000259" key="1">
    <source>
        <dbReference type="Pfam" id="PF00561"/>
    </source>
</evidence>
<dbReference type="KEGG" id="abac:LuPra_02449"/>
<proteinExistence type="predicted"/>
<reference evidence="2 3" key="1">
    <citation type="journal article" date="2016" name="Genome Announc.">
        <title>First Complete Genome Sequence of a Subdivision 6 Acidobacterium Strain.</title>
        <authorList>
            <person name="Huang S."/>
            <person name="Vieira S."/>
            <person name="Bunk B."/>
            <person name="Riedel T."/>
            <person name="Sproer C."/>
            <person name="Overmann J."/>
        </authorList>
    </citation>
    <scope>NUCLEOTIDE SEQUENCE [LARGE SCALE GENOMIC DNA]</scope>
    <source>
        <strain evidence="3">DSM 100886 HEG_-6_39</strain>
    </source>
</reference>
<dbReference type="InterPro" id="IPR050471">
    <property type="entry name" value="AB_hydrolase"/>
</dbReference>
<dbReference type="GO" id="GO:0018785">
    <property type="term" value="F:haloacetate dehalogenase activity"/>
    <property type="evidence" value="ECO:0007669"/>
    <property type="project" value="UniProtKB-EC"/>
</dbReference>
<dbReference type="PANTHER" id="PTHR43433:SF5">
    <property type="entry name" value="AB HYDROLASE-1 DOMAIN-CONTAINING PROTEIN"/>
    <property type="match status" value="1"/>
</dbReference>
<dbReference type="InterPro" id="IPR029058">
    <property type="entry name" value="AB_hydrolase_fold"/>
</dbReference>
<keyword evidence="3" id="KW-1185">Reference proteome</keyword>
<dbReference type="InterPro" id="IPR000073">
    <property type="entry name" value="AB_hydrolase_1"/>
</dbReference>
<dbReference type="RefSeq" id="WP_110170998.1">
    <property type="nucleotide sequence ID" value="NZ_CP015136.1"/>
</dbReference>
<dbReference type="Proteomes" id="UP000076079">
    <property type="component" value="Chromosome"/>
</dbReference>
<dbReference type="STRING" id="1855912.LuPra_02449"/>
<keyword evidence="2" id="KW-0378">Hydrolase</keyword>
<sequence>MSSKPMRRARVDGAELEFEVTGTGEPVLLIHGAFIAEAYAPLCAEPALNSRYQLVRYHRRGYAGSSPVRAPFSFGQQAADCRALFEHLGIERAHVVGHSSGGAIALQLALDAPQVVHSLILLEPGLLDVPSGALLAQVFEPMLEQYGAGNKEGAADNFLRWAIGAEYRAWLDRLIPGAFQQVVADADTFFRVELPSVQEWRFTREDAQRITQPVLGVLGAESASIWPGWNEVQERLREWLPQTEPVVLAGANHALEERDPRGVAGIMAPFLARHPMPVRV</sequence>
<protein>
    <submittedName>
        <fullName evidence="2">Haloacetate dehalogenase H-1</fullName>
        <ecNumber evidence="2">3.8.1.3</ecNumber>
    </submittedName>
</protein>
<reference evidence="3" key="2">
    <citation type="submission" date="2016-04" db="EMBL/GenBank/DDBJ databases">
        <title>First Complete Genome Sequence of a Subdivision 6 Acidobacterium.</title>
        <authorList>
            <person name="Huang S."/>
            <person name="Vieira S."/>
            <person name="Bunk B."/>
            <person name="Riedel T."/>
            <person name="Sproeer C."/>
            <person name="Overmann J."/>
        </authorList>
    </citation>
    <scope>NUCLEOTIDE SEQUENCE [LARGE SCALE GENOMIC DNA]</scope>
    <source>
        <strain evidence="3">DSM 100886 HEG_-6_39</strain>
    </source>
</reference>
<dbReference type="PANTHER" id="PTHR43433">
    <property type="entry name" value="HYDROLASE, ALPHA/BETA FOLD FAMILY PROTEIN"/>
    <property type="match status" value="1"/>
</dbReference>
<dbReference type="Gene3D" id="3.40.50.1820">
    <property type="entry name" value="alpha/beta hydrolase"/>
    <property type="match status" value="1"/>
</dbReference>
<feature type="domain" description="AB hydrolase-1" evidence="1">
    <location>
        <begin position="26"/>
        <end position="137"/>
    </location>
</feature>
<dbReference type="AlphaFoldDB" id="A0A143PLE9"/>
<dbReference type="Pfam" id="PF00561">
    <property type="entry name" value="Abhydrolase_1"/>
    <property type="match status" value="1"/>
</dbReference>
<dbReference type="EMBL" id="CP015136">
    <property type="protein sequence ID" value="AMY09236.1"/>
    <property type="molecule type" value="Genomic_DNA"/>
</dbReference>
<dbReference type="EC" id="3.8.1.3" evidence="2"/>
<organism evidence="2 3">
    <name type="scientific">Luteitalea pratensis</name>
    <dbReference type="NCBI Taxonomy" id="1855912"/>
    <lineage>
        <taxon>Bacteria</taxon>
        <taxon>Pseudomonadati</taxon>
        <taxon>Acidobacteriota</taxon>
        <taxon>Vicinamibacteria</taxon>
        <taxon>Vicinamibacterales</taxon>
        <taxon>Vicinamibacteraceae</taxon>
        <taxon>Luteitalea</taxon>
    </lineage>
</organism>
<dbReference type="OrthoDB" id="9808398at2"/>
<dbReference type="SUPFAM" id="SSF53474">
    <property type="entry name" value="alpha/beta-Hydrolases"/>
    <property type="match status" value="1"/>
</dbReference>
<evidence type="ECO:0000313" key="2">
    <source>
        <dbReference type="EMBL" id="AMY09236.1"/>
    </source>
</evidence>
<evidence type="ECO:0000313" key="3">
    <source>
        <dbReference type="Proteomes" id="UP000076079"/>
    </source>
</evidence>
<accession>A0A143PLE9</accession>